<reference evidence="1 2" key="1">
    <citation type="submission" date="2014-02" db="EMBL/GenBank/DDBJ databases">
        <title>Whole genome shotgun sequence of Rhodococcus wratislaviensis NBRC 100605.</title>
        <authorList>
            <person name="Hosoyama A."/>
            <person name="Tsuchikane K."/>
            <person name="Yoshida I."/>
            <person name="Ohji S."/>
            <person name="Ichikawa N."/>
            <person name="Yamazoe A."/>
            <person name="Fujita N."/>
        </authorList>
    </citation>
    <scope>NUCLEOTIDE SEQUENCE [LARGE SCALE GENOMIC DNA]</scope>
    <source>
        <strain evidence="1 2">NBRC 100605</strain>
    </source>
</reference>
<dbReference type="EMBL" id="BAWF01000006">
    <property type="protein sequence ID" value="GAF43174.1"/>
    <property type="molecule type" value="Genomic_DNA"/>
</dbReference>
<name>X0PL52_RHOWR</name>
<comment type="caution">
    <text evidence="1">The sequence shown here is derived from an EMBL/GenBank/DDBJ whole genome shotgun (WGS) entry which is preliminary data.</text>
</comment>
<evidence type="ECO:0000313" key="2">
    <source>
        <dbReference type="Proteomes" id="UP000019491"/>
    </source>
</evidence>
<accession>X0PL52</accession>
<evidence type="ECO:0000313" key="1">
    <source>
        <dbReference type="EMBL" id="GAF43174.1"/>
    </source>
</evidence>
<dbReference type="RefSeq" id="WP_174484658.1">
    <property type="nucleotide sequence ID" value="NZ_BAWF01000006.1"/>
</dbReference>
<gene>
    <name evidence="1" type="ORF">RW1_006_00680</name>
</gene>
<organism evidence="1 2">
    <name type="scientific">Rhodococcus wratislaviensis NBRC 100605</name>
    <dbReference type="NCBI Taxonomy" id="1219028"/>
    <lineage>
        <taxon>Bacteria</taxon>
        <taxon>Bacillati</taxon>
        <taxon>Actinomycetota</taxon>
        <taxon>Actinomycetes</taxon>
        <taxon>Mycobacteriales</taxon>
        <taxon>Nocardiaceae</taxon>
        <taxon>Rhodococcus</taxon>
    </lineage>
</organism>
<dbReference type="Proteomes" id="UP000019491">
    <property type="component" value="Unassembled WGS sequence"/>
</dbReference>
<protein>
    <submittedName>
        <fullName evidence="1">Uncharacterized protein</fullName>
    </submittedName>
</protein>
<keyword evidence="2" id="KW-1185">Reference proteome</keyword>
<sequence length="72" mass="7687">MPAPLLALAVLWWFFPAALTPWLPLASAVCLSLGVAAAIVIEQMLDTTAQILAQMPTTAPVPTTPYHKDDSQ</sequence>
<dbReference type="AlphaFoldDB" id="X0PL52"/>
<proteinExistence type="predicted"/>